<keyword evidence="5 10" id="KW-0732">Signal</keyword>
<dbReference type="CDD" id="cd00010">
    <property type="entry name" value="AAI_LTSS"/>
    <property type="match status" value="1"/>
</dbReference>
<evidence type="ECO:0000256" key="6">
    <source>
        <dbReference type="ARBA" id="ARBA00023157"/>
    </source>
</evidence>
<dbReference type="Pfam" id="PF14368">
    <property type="entry name" value="LTP_2"/>
    <property type="match status" value="1"/>
</dbReference>
<keyword evidence="6" id="KW-1015">Disulfide bond</keyword>
<dbReference type="Gene3D" id="1.10.110.10">
    <property type="entry name" value="Plant lipid-transfer and hydrophobic proteins"/>
    <property type="match status" value="1"/>
</dbReference>
<protein>
    <submittedName>
        <fullName evidence="12">Putative lipid transfer-like protein VAS</fullName>
    </submittedName>
</protein>
<dbReference type="AlphaFoldDB" id="A0A5B7BCT9"/>
<dbReference type="GO" id="GO:0005886">
    <property type="term" value="C:plasma membrane"/>
    <property type="evidence" value="ECO:0007669"/>
    <property type="project" value="UniProtKB-SubCell"/>
</dbReference>
<dbReference type="GO" id="GO:0098552">
    <property type="term" value="C:side of membrane"/>
    <property type="evidence" value="ECO:0007669"/>
    <property type="project" value="UniProtKB-KW"/>
</dbReference>
<evidence type="ECO:0000256" key="10">
    <source>
        <dbReference type="SAM" id="SignalP"/>
    </source>
</evidence>
<dbReference type="SUPFAM" id="SSF47699">
    <property type="entry name" value="Bifunctional inhibitor/lipid-transfer protein/seed storage 2S albumin"/>
    <property type="match status" value="1"/>
</dbReference>
<dbReference type="PANTHER" id="PTHR33044">
    <property type="entry name" value="BIFUNCTIONAL INHIBITOR/LIPID-TRANSFER PROTEIN/SEED STORAGE 2S ALBUMIN SUPERFAMILY PROTEIN-RELATED"/>
    <property type="match status" value="1"/>
</dbReference>
<evidence type="ECO:0000313" key="12">
    <source>
        <dbReference type="EMBL" id="MPA66750.1"/>
    </source>
</evidence>
<keyword evidence="8" id="KW-0449">Lipoprotein</keyword>
<dbReference type="EMBL" id="GHES01036191">
    <property type="protein sequence ID" value="MPA66750.1"/>
    <property type="molecule type" value="Transcribed_RNA"/>
</dbReference>
<keyword evidence="4" id="KW-0336">GPI-anchor</keyword>
<dbReference type="InterPro" id="IPR043325">
    <property type="entry name" value="LTSS"/>
</dbReference>
<evidence type="ECO:0000256" key="1">
    <source>
        <dbReference type="ARBA" id="ARBA00004609"/>
    </source>
</evidence>
<evidence type="ECO:0000256" key="3">
    <source>
        <dbReference type="ARBA" id="ARBA00022475"/>
    </source>
</evidence>
<name>A0A5B7BCT9_DAVIN</name>
<keyword evidence="7" id="KW-0325">Glycoprotein</keyword>
<comment type="subcellular location">
    <subcellularLocation>
        <location evidence="1">Cell membrane</location>
        <topology evidence="1">Lipid-anchor</topology>
        <topology evidence="1">GPI-anchor</topology>
    </subcellularLocation>
</comment>
<organism evidence="12">
    <name type="scientific">Davidia involucrata</name>
    <name type="common">Dove tree</name>
    <dbReference type="NCBI Taxonomy" id="16924"/>
    <lineage>
        <taxon>Eukaryota</taxon>
        <taxon>Viridiplantae</taxon>
        <taxon>Streptophyta</taxon>
        <taxon>Embryophyta</taxon>
        <taxon>Tracheophyta</taxon>
        <taxon>Spermatophyta</taxon>
        <taxon>Magnoliopsida</taxon>
        <taxon>eudicotyledons</taxon>
        <taxon>Gunneridae</taxon>
        <taxon>Pentapetalae</taxon>
        <taxon>asterids</taxon>
        <taxon>Cornales</taxon>
        <taxon>Nyssaceae</taxon>
        <taxon>Davidia</taxon>
    </lineage>
</organism>
<proteinExistence type="inferred from homology"/>
<feature type="signal peptide" evidence="10">
    <location>
        <begin position="1"/>
        <end position="24"/>
    </location>
</feature>
<evidence type="ECO:0000256" key="8">
    <source>
        <dbReference type="ARBA" id="ARBA00023288"/>
    </source>
</evidence>
<evidence type="ECO:0000256" key="7">
    <source>
        <dbReference type="ARBA" id="ARBA00023180"/>
    </source>
</evidence>
<keyword evidence="4" id="KW-0472">Membrane</keyword>
<comment type="similarity">
    <text evidence="2">Belongs to the plant LTP family.</text>
</comment>
<sequence length="165" mass="16970">MASKLFLSLFLMISSWVIVGFCQGGDSGGASMPCVQKLLPCQPYLKSLSSPPPSTCCIPLKEMISGDAKCLCEIFNNAQLLKNFNISQDDALKLPKACGTEANISACKTGAAGAPTGSPATPSNGSSTSNSTSSPTTKSAANYGISHVRGSALIAFLLVLIISAF</sequence>
<dbReference type="InterPro" id="IPR016140">
    <property type="entry name" value="Bifunc_inhib/LTP/seed_store"/>
</dbReference>
<keyword evidence="3" id="KW-1003">Cell membrane</keyword>
<gene>
    <name evidence="12" type="ORF">Din_036191</name>
</gene>
<reference evidence="12" key="1">
    <citation type="submission" date="2019-08" db="EMBL/GenBank/DDBJ databases">
        <title>Reference gene set and small RNA set construction with multiple tissues from Davidia involucrata Baill.</title>
        <authorList>
            <person name="Yang H."/>
            <person name="Zhou C."/>
            <person name="Li G."/>
            <person name="Wang J."/>
            <person name="Gao P."/>
            <person name="Wang M."/>
            <person name="Wang R."/>
            <person name="Zhao Y."/>
        </authorList>
    </citation>
    <scope>NUCLEOTIDE SEQUENCE</scope>
    <source>
        <tissue evidence="12">Mixed with DoveR01_LX</tissue>
    </source>
</reference>
<dbReference type="InterPro" id="IPR036312">
    <property type="entry name" value="Bifun_inhib/LTP/seed_sf"/>
</dbReference>
<evidence type="ECO:0000259" key="11">
    <source>
        <dbReference type="Pfam" id="PF14368"/>
    </source>
</evidence>
<feature type="region of interest" description="Disordered" evidence="9">
    <location>
        <begin position="115"/>
        <end position="136"/>
    </location>
</feature>
<evidence type="ECO:0000256" key="9">
    <source>
        <dbReference type="SAM" id="MobiDB-lite"/>
    </source>
</evidence>
<accession>A0A5B7BCT9</accession>
<evidence type="ECO:0000256" key="5">
    <source>
        <dbReference type="ARBA" id="ARBA00022729"/>
    </source>
</evidence>
<feature type="domain" description="Bifunctional inhibitor/plant lipid transfer protein/seed storage helical" evidence="11">
    <location>
        <begin position="30"/>
        <end position="107"/>
    </location>
</feature>
<evidence type="ECO:0000256" key="4">
    <source>
        <dbReference type="ARBA" id="ARBA00022622"/>
    </source>
</evidence>
<feature type="chain" id="PRO_5022666723" evidence="10">
    <location>
        <begin position="25"/>
        <end position="165"/>
    </location>
</feature>
<evidence type="ECO:0000256" key="2">
    <source>
        <dbReference type="ARBA" id="ARBA00009748"/>
    </source>
</evidence>